<reference evidence="8" key="2">
    <citation type="journal article" date="2023" name="IMA Fungus">
        <title>Comparative genomic study of the Penicillium genus elucidates a diverse pangenome and 15 lateral gene transfer events.</title>
        <authorList>
            <person name="Petersen C."/>
            <person name="Sorensen T."/>
            <person name="Nielsen M.R."/>
            <person name="Sondergaard T.E."/>
            <person name="Sorensen J.L."/>
            <person name="Fitzpatrick D.A."/>
            <person name="Frisvad J.C."/>
            <person name="Nielsen K.L."/>
        </authorList>
    </citation>
    <scope>NUCLEOTIDE SEQUENCE</scope>
    <source>
        <strain evidence="8">IBT 29864</strain>
    </source>
</reference>
<dbReference type="InterPro" id="IPR036864">
    <property type="entry name" value="Zn2-C6_fun-type_DNA-bd_sf"/>
</dbReference>
<evidence type="ECO:0000256" key="4">
    <source>
        <dbReference type="ARBA" id="ARBA00023163"/>
    </source>
</evidence>
<dbReference type="OrthoDB" id="5296287at2759"/>
<feature type="compositionally biased region" description="Basic residues" evidence="6">
    <location>
        <begin position="57"/>
        <end position="69"/>
    </location>
</feature>
<feature type="compositionally biased region" description="Polar residues" evidence="6">
    <location>
        <begin position="12"/>
        <end position="25"/>
    </location>
</feature>
<evidence type="ECO:0000259" key="7">
    <source>
        <dbReference type="PROSITE" id="PS50048"/>
    </source>
</evidence>
<dbReference type="PROSITE" id="PS00463">
    <property type="entry name" value="ZN2_CY6_FUNGAL_1"/>
    <property type="match status" value="1"/>
</dbReference>
<dbReference type="PROSITE" id="PS50048">
    <property type="entry name" value="ZN2_CY6_FUNGAL_2"/>
    <property type="match status" value="1"/>
</dbReference>
<organism evidence="8 9">
    <name type="scientific">Penicillium cataractarum</name>
    <dbReference type="NCBI Taxonomy" id="2100454"/>
    <lineage>
        <taxon>Eukaryota</taxon>
        <taxon>Fungi</taxon>
        <taxon>Dikarya</taxon>
        <taxon>Ascomycota</taxon>
        <taxon>Pezizomycotina</taxon>
        <taxon>Eurotiomycetes</taxon>
        <taxon>Eurotiomycetidae</taxon>
        <taxon>Eurotiales</taxon>
        <taxon>Aspergillaceae</taxon>
        <taxon>Penicillium</taxon>
    </lineage>
</organism>
<comment type="caution">
    <text evidence="8">The sequence shown here is derived from an EMBL/GenBank/DDBJ whole genome shotgun (WGS) entry which is preliminary data.</text>
</comment>
<dbReference type="GO" id="GO:0003677">
    <property type="term" value="F:DNA binding"/>
    <property type="evidence" value="ECO:0007669"/>
    <property type="project" value="UniProtKB-KW"/>
</dbReference>
<keyword evidence="3" id="KW-0238">DNA-binding</keyword>
<dbReference type="Proteomes" id="UP001147782">
    <property type="component" value="Unassembled WGS sequence"/>
</dbReference>
<protein>
    <recommendedName>
        <fullName evidence="7">Zn(2)-C6 fungal-type domain-containing protein</fullName>
    </recommendedName>
</protein>
<evidence type="ECO:0000256" key="1">
    <source>
        <dbReference type="ARBA" id="ARBA00022723"/>
    </source>
</evidence>
<dbReference type="Pfam" id="PF04082">
    <property type="entry name" value="Fungal_trans"/>
    <property type="match status" value="1"/>
</dbReference>
<gene>
    <name evidence="8" type="ORF">N7496_006154</name>
</gene>
<dbReference type="Pfam" id="PF00172">
    <property type="entry name" value="Zn_clus"/>
    <property type="match status" value="1"/>
</dbReference>
<dbReference type="InterPro" id="IPR007219">
    <property type="entry name" value="XnlR_reg_dom"/>
</dbReference>
<keyword evidence="1" id="KW-0479">Metal-binding</keyword>
<dbReference type="GO" id="GO:0000981">
    <property type="term" value="F:DNA-binding transcription factor activity, RNA polymerase II-specific"/>
    <property type="evidence" value="ECO:0007669"/>
    <property type="project" value="InterPro"/>
</dbReference>
<evidence type="ECO:0000256" key="5">
    <source>
        <dbReference type="ARBA" id="ARBA00023242"/>
    </source>
</evidence>
<reference evidence="8" key="1">
    <citation type="submission" date="2022-11" db="EMBL/GenBank/DDBJ databases">
        <authorList>
            <person name="Petersen C."/>
        </authorList>
    </citation>
    <scope>NUCLEOTIDE SEQUENCE</scope>
    <source>
        <strain evidence="8">IBT 29864</strain>
    </source>
</reference>
<proteinExistence type="predicted"/>
<dbReference type="GO" id="GO:0008270">
    <property type="term" value="F:zinc ion binding"/>
    <property type="evidence" value="ECO:0007669"/>
    <property type="project" value="InterPro"/>
</dbReference>
<keyword evidence="5" id="KW-0539">Nucleus</keyword>
<dbReference type="Gene3D" id="4.10.240.10">
    <property type="entry name" value="Zn(2)-C6 fungal-type DNA-binding domain"/>
    <property type="match status" value="1"/>
</dbReference>
<evidence type="ECO:0000313" key="8">
    <source>
        <dbReference type="EMBL" id="KAJ5370062.1"/>
    </source>
</evidence>
<dbReference type="GO" id="GO:0006351">
    <property type="term" value="P:DNA-templated transcription"/>
    <property type="evidence" value="ECO:0007669"/>
    <property type="project" value="InterPro"/>
</dbReference>
<dbReference type="PANTHER" id="PTHR47654:SF3">
    <property type="entry name" value="ZN(II)2CYS6 TRANSCRIPTION FACTOR (EUROFUNG)"/>
    <property type="match status" value="1"/>
</dbReference>
<accession>A0A9W9V627</accession>
<dbReference type="SMART" id="SM00066">
    <property type="entry name" value="GAL4"/>
    <property type="match status" value="1"/>
</dbReference>
<dbReference type="SMART" id="SM00906">
    <property type="entry name" value="Fungal_trans"/>
    <property type="match status" value="1"/>
</dbReference>
<evidence type="ECO:0000256" key="6">
    <source>
        <dbReference type="SAM" id="MobiDB-lite"/>
    </source>
</evidence>
<feature type="domain" description="Zn(2)-C6 fungal-type" evidence="7">
    <location>
        <begin position="75"/>
        <end position="105"/>
    </location>
</feature>
<evidence type="ECO:0000256" key="2">
    <source>
        <dbReference type="ARBA" id="ARBA00023015"/>
    </source>
</evidence>
<sequence>MPEIPPQVPTCVRQSDGLSTANVSQVPDARRTSSSSSAQTLSGSSMSTMPPSSKIAIPRHRTGTPLRHHRRVPRACASCHTRKTKCSGDTPVCRQCQDLGMNCVYPPALREKMKMKQEDLSRKLQECQSLLGDVEPLVTGHTAKRVKEVLQRLDTGYLPGELSNRSTFCSRTSSLAELDKPASSPSSVGSLDALDQVEDDINLTEDSRATGHIGKSSEITWMQRLQKAADDRRKDITGHAEATQDGAINDQPHDLNYHLDDLDITVSEPVQKYWVPPRPLADKLFETYLLVAHPYFPIINRSLFSDQYRTFFDSFALPGNKWMAILNVIFAIAANFAHAAELDWHGDPQDHLVYLTRARMLSMDGDDLFQHPDLQQVQVEGLIAFYLLSTDQIHRAWRISALAIRSAVSLGINLKNNSQSIRSISKEIRNRVWWSLYIVENKLGMMTGRPTCISISMCSSPFPLPWGEAELLSPTATLLLNDPILRDKRIDTAMASSYVPGTPMGKSRCTEDIRAARSWLRDQPASSELCFLYTCDLTMITQEVLDRVYSIRSVNRHWSYLRDRLVGLQEKLDLWVSSLPKALDFTRVEEGDAAYNEKMQLAFQYHGARILLGRPCLCRHKASQTDEKQDFNRAMALSALNSAAQIAYLIPDGQKFSSPQRNGPWWCLLHSVMQAVTIMILEISFRSIHMPEGEKNLQELAKKCVRWLHRTSENSIASRRAWQLCDMALRRLASSIGFQVSDLSSHPYWLGKSPTDDYFGFSPLERRKESIIRVKHEGENIERERAMAPSSRPDGVNIPPECKPDPSQPAPSVSSSQVEDVAGEGSFAYGPLGPEFIQAFFPELGSDASFSVSA</sequence>
<keyword evidence="4" id="KW-0804">Transcription</keyword>
<feature type="region of interest" description="Disordered" evidence="6">
    <location>
        <begin position="781"/>
        <end position="826"/>
    </location>
</feature>
<evidence type="ECO:0000313" key="9">
    <source>
        <dbReference type="Proteomes" id="UP001147782"/>
    </source>
</evidence>
<dbReference type="InterPro" id="IPR053230">
    <property type="entry name" value="Trans_reg_galc"/>
</dbReference>
<feature type="compositionally biased region" description="Low complexity" evidence="6">
    <location>
        <begin position="32"/>
        <end position="53"/>
    </location>
</feature>
<dbReference type="RefSeq" id="XP_056554496.1">
    <property type="nucleotide sequence ID" value="XM_056699083.1"/>
</dbReference>
<evidence type="ECO:0000256" key="3">
    <source>
        <dbReference type="ARBA" id="ARBA00023125"/>
    </source>
</evidence>
<dbReference type="EMBL" id="JAPZBS010000005">
    <property type="protein sequence ID" value="KAJ5370062.1"/>
    <property type="molecule type" value="Genomic_DNA"/>
</dbReference>
<dbReference type="CDD" id="cd00067">
    <property type="entry name" value="GAL4"/>
    <property type="match status" value="1"/>
</dbReference>
<keyword evidence="9" id="KW-1185">Reference proteome</keyword>
<dbReference type="CDD" id="cd12148">
    <property type="entry name" value="fungal_TF_MHR"/>
    <property type="match status" value="1"/>
</dbReference>
<dbReference type="GeneID" id="81438262"/>
<feature type="region of interest" description="Disordered" evidence="6">
    <location>
        <begin position="1"/>
        <end position="69"/>
    </location>
</feature>
<keyword evidence="2" id="KW-0805">Transcription regulation</keyword>
<dbReference type="InterPro" id="IPR001138">
    <property type="entry name" value="Zn2Cys6_DnaBD"/>
</dbReference>
<dbReference type="PANTHER" id="PTHR47654">
    <property type="entry name" value="ZN(II)2CYS6 TRANSCRIPTION FACTOR (EUROFUNG)-RELATED"/>
    <property type="match status" value="1"/>
</dbReference>
<dbReference type="AlphaFoldDB" id="A0A9W9V627"/>
<dbReference type="SUPFAM" id="SSF57701">
    <property type="entry name" value="Zn2/Cys6 DNA-binding domain"/>
    <property type="match status" value="1"/>
</dbReference>
<name>A0A9W9V627_9EURO</name>